<evidence type="ECO:0000256" key="4">
    <source>
        <dbReference type="ARBA" id="ARBA00022840"/>
    </source>
</evidence>
<proteinExistence type="inferred from homology"/>
<dbReference type="RefSeq" id="WP_120245443.1">
    <property type="nucleotide sequence ID" value="NZ_RAPO01000003.1"/>
</dbReference>
<dbReference type="Proteomes" id="UP000283805">
    <property type="component" value="Unassembled WGS sequence"/>
</dbReference>
<dbReference type="PANTHER" id="PTHR43335:SF2">
    <property type="entry name" value="ABC TRANSPORTER, ATP-BINDING PROTEIN"/>
    <property type="match status" value="1"/>
</dbReference>
<comment type="similarity">
    <text evidence="1">Belongs to the ABC transporter superfamily.</text>
</comment>
<comment type="caution">
    <text evidence="6">The sequence shown here is derived from an EMBL/GenBank/DDBJ whole genome shotgun (WGS) entry which is preliminary data.</text>
</comment>
<accession>A0A3R7GGK5</accession>
<sequence>MTLRLESVGKRYGDDLWGVRNVDLELETGIHGLLGPNGAGKSTLMRIITTVAEPTTGTITWNGTDVTESPAAVREGLGYLPQDFGVYPDLTAREFLEYVAALRGLDRETAGARIDELLALTGIEHAADRKLRTFSGGMRQSVGIAQALVNDPDVLVVDEPTVGLDPEKRVQVRNLLSSVAEDRIVLLSTHIVPDVEATASRVALLNDGELLAHADPESLVADTQGKVYEYLAPRDDLETLRERYRVSSTVQRADGVRVRLIADERPHSDAEPVTPTLEDAYLDHVGPRMDANAVTGSGGVR</sequence>
<dbReference type="PANTHER" id="PTHR43335">
    <property type="entry name" value="ABC TRANSPORTER, ATP-BINDING PROTEIN"/>
    <property type="match status" value="1"/>
</dbReference>
<dbReference type="SMART" id="SM00382">
    <property type="entry name" value="AAA"/>
    <property type="match status" value="1"/>
</dbReference>
<dbReference type="InterPro" id="IPR003593">
    <property type="entry name" value="AAA+_ATPase"/>
</dbReference>
<dbReference type="EMBL" id="RAPO01000003">
    <property type="protein sequence ID" value="RKD93425.1"/>
    <property type="molecule type" value="Genomic_DNA"/>
</dbReference>
<evidence type="ECO:0000313" key="6">
    <source>
        <dbReference type="EMBL" id="RKD93425.1"/>
    </source>
</evidence>
<name>A0A3R7GGK5_9EURY</name>
<dbReference type="SUPFAM" id="SSF52540">
    <property type="entry name" value="P-loop containing nucleoside triphosphate hydrolases"/>
    <property type="match status" value="1"/>
</dbReference>
<organism evidence="6 7">
    <name type="scientific">Halopiger aswanensis</name>
    <dbReference type="NCBI Taxonomy" id="148449"/>
    <lineage>
        <taxon>Archaea</taxon>
        <taxon>Methanobacteriati</taxon>
        <taxon>Methanobacteriota</taxon>
        <taxon>Stenosarchaea group</taxon>
        <taxon>Halobacteria</taxon>
        <taxon>Halobacteriales</taxon>
        <taxon>Natrialbaceae</taxon>
        <taxon>Halopiger</taxon>
    </lineage>
</organism>
<keyword evidence="2" id="KW-0813">Transport</keyword>
<evidence type="ECO:0000256" key="2">
    <source>
        <dbReference type="ARBA" id="ARBA00022448"/>
    </source>
</evidence>
<dbReference type="CDD" id="cd03264">
    <property type="entry name" value="ABC_drug_resistance_like"/>
    <property type="match status" value="1"/>
</dbReference>
<dbReference type="GO" id="GO:0005524">
    <property type="term" value="F:ATP binding"/>
    <property type="evidence" value="ECO:0007669"/>
    <property type="project" value="UniProtKB-KW"/>
</dbReference>
<dbReference type="OrthoDB" id="87732at2157"/>
<dbReference type="AlphaFoldDB" id="A0A3R7GGK5"/>
<protein>
    <submittedName>
        <fullName evidence="6">ABC-type multidrug transport system ATPase subunit</fullName>
    </submittedName>
</protein>
<dbReference type="InterPro" id="IPR003439">
    <property type="entry name" value="ABC_transporter-like_ATP-bd"/>
</dbReference>
<evidence type="ECO:0000256" key="3">
    <source>
        <dbReference type="ARBA" id="ARBA00022741"/>
    </source>
</evidence>
<keyword evidence="7" id="KW-1185">Reference proteome</keyword>
<evidence type="ECO:0000259" key="5">
    <source>
        <dbReference type="PROSITE" id="PS50893"/>
    </source>
</evidence>
<dbReference type="Pfam" id="PF00005">
    <property type="entry name" value="ABC_tran"/>
    <property type="match status" value="1"/>
</dbReference>
<evidence type="ECO:0000256" key="1">
    <source>
        <dbReference type="ARBA" id="ARBA00005417"/>
    </source>
</evidence>
<keyword evidence="3" id="KW-0547">Nucleotide-binding</keyword>
<feature type="domain" description="ABC transporter" evidence="5">
    <location>
        <begin position="3"/>
        <end position="232"/>
    </location>
</feature>
<evidence type="ECO:0000313" key="7">
    <source>
        <dbReference type="Proteomes" id="UP000283805"/>
    </source>
</evidence>
<dbReference type="PROSITE" id="PS50893">
    <property type="entry name" value="ABC_TRANSPORTER_2"/>
    <property type="match status" value="1"/>
</dbReference>
<gene>
    <name evidence="6" type="ORF">ATJ93_3049</name>
</gene>
<reference evidence="6 7" key="1">
    <citation type="submission" date="2018-09" db="EMBL/GenBank/DDBJ databases">
        <title>Genomic Encyclopedia of Archaeal and Bacterial Type Strains, Phase II (KMG-II): from individual species to whole genera.</title>
        <authorList>
            <person name="Goeker M."/>
        </authorList>
    </citation>
    <scope>NUCLEOTIDE SEQUENCE [LARGE SCALE GENOMIC DNA]</scope>
    <source>
        <strain evidence="6 7">DSM 13151</strain>
    </source>
</reference>
<keyword evidence="4" id="KW-0067">ATP-binding</keyword>
<dbReference type="Gene3D" id="3.40.50.300">
    <property type="entry name" value="P-loop containing nucleotide triphosphate hydrolases"/>
    <property type="match status" value="1"/>
</dbReference>
<dbReference type="InterPro" id="IPR027417">
    <property type="entry name" value="P-loop_NTPase"/>
</dbReference>
<dbReference type="GO" id="GO:0016887">
    <property type="term" value="F:ATP hydrolysis activity"/>
    <property type="evidence" value="ECO:0007669"/>
    <property type="project" value="InterPro"/>
</dbReference>